<reference evidence="1 2" key="1">
    <citation type="journal article" date="2019" name="Environ. Microbiol.">
        <title>At the nexus of three kingdoms: the genome of the mycorrhizal fungus Gigaspora margarita provides insights into plant, endobacterial and fungal interactions.</title>
        <authorList>
            <person name="Venice F."/>
            <person name="Ghignone S."/>
            <person name="Salvioli di Fossalunga A."/>
            <person name="Amselem J."/>
            <person name="Novero M."/>
            <person name="Xianan X."/>
            <person name="Sedzielewska Toro K."/>
            <person name="Morin E."/>
            <person name="Lipzen A."/>
            <person name="Grigoriev I.V."/>
            <person name="Henrissat B."/>
            <person name="Martin F.M."/>
            <person name="Bonfante P."/>
        </authorList>
    </citation>
    <scope>NUCLEOTIDE SEQUENCE [LARGE SCALE GENOMIC DNA]</scope>
    <source>
        <strain evidence="1 2">BEG34</strain>
    </source>
</reference>
<sequence>MESNSNNKSIQTSIPHIFLSQNIELQKITVINLATLEHSLPLNYRYIVDSFEPFQALNFLGTFSEPFEAKFRVNVCTVDDTMKWFDDFSNLHKTTMRETQGWIIKGVKYLLSKRFHCIHSHTVKLKQGLKENNNNIINEKTKTMNNKKNQIVNTRIRDTDYLATLSIQLRNVFDSYSCIISLKFHHNHSLASSHVTSFRPISNETKEAFFRLFHAGHNPTSAYNTYMEEIQLKFENDEAILADRAICPHKYNIYYLHQKYLDTSIGAQNRKEMFSRLAEEVEEFNSNRKGHALMQPYLAPTNTDPGQPFVLVIVTNLMKHCF</sequence>
<proteinExistence type="predicted"/>
<name>A0A8H4ADL3_GIGMA</name>
<organism evidence="1 2">
    <name type="scientific">Gigaspora margarita</name>
    <dbReference type="NCBI Taxonomy" id="4874"/>
    <lineage>
        <taxon>Eukaryota</taxon>
        <taxon>Fungi</taxon>
        <taxon>Fungi incertae sedis</taxon>
        <taxon>Mucoromycota</taxon>
        <taxon>Glomeromycotina</taxon>
        <taxon>Glomeromycetes</taxon>
        <taxon>Diversisporales</taxon>
        <taxon>Gigasporaceae</taxon>
        <taxon>Gigaspora</taxon>
    </lineage>
</organism>
<protein>
    <submittedName>
        <fullName evidence="1">Uncharacterized protein</fullName>
    </submittedName>
</protein>
<dbReference type="OrthoDB" id="2415463at2759"/>
<dbReference type="PANTHER" id="PTHR35385:SF2">
    <property type="entry name" value="PROTEIN B, PUTATIVE-RELATED"/>
    <property type="match status" value="1"/>
</dbReference>
<dbReference type="EMBL" id="WTPW01000754">
    <property type="protein sequence ID" value="KAF0483164.1"/>
    <property type="molecule type" value="Genomic_DNA"/>
</dbReference>
<accession>A0A8H4ADL3</accession>
<evidence type="ECO:0000313" key="1">
    <source>
        <dbReference type="EMBL" id="KAF0483164.1"/>
    </source>
</evidence>
<dbReference type="PANTHER" id="PTHR35385">
    <property type="entry name" value="PROTEIN B, PUTATIVE-RELATED-RELATED"/>
    <property type="match status" value="1"/>
</dbReference>
<dbReference type="AlphaFoldDB" id="A0A8H4ADL3"/>
<dbReference type="Proteomes" id="UP000439903">
    <property type="component" value="Unassembled WGS sequence"/>
</dbReference>
<keyword evidence="2" id="KW-1185">Reference proteome</keyword>
<gene>
    <name evidence="1" type="ORF">F8M41_023332</name>
</gene>
<evidence type="ECO:0000313" key="2">
    <source>
        <dbReference type="Proteomes" id="UP000439903"/>
    </source>
</evidence>
<comment type="caution">
    <text evidence="1">The sequence shown here is derived from an EMBL/GenBank/DDBJ whole genome shotgun (WGS) entry which is preliminary data.</text>
</comment>